<organism evidence="6 7">
    <name type="scientific">Bordetella genomosp. 11</name>
    <dbReference type="NCBI Taxonomy" id="1416808"/>
    <lineage>
        <taxon>Bacteria</taxon>
        <taxon>Pseudomonadati</taxon>
        <taxon>Pseudomonadota</taxon>
        <taxon>Betaproteobacteria</taxon>
        <taxon>Burkholderiales</taxon>
        <taxon>Alcaligenaceae</taxon>
        <taxon>Bordetella</taxon>
    </lineage>
</organism>
<dbReference type="EMBL" id="NEVS01000004">
    <property type="protein sequence ID" value="OZI61931.1"/>
    <property type="molecule type" value="Genomic_DNA"/>
</dbReference>
<evidence type="ECO:0000313" key="7">
    <source>
        <dbReference type="Proteomes" id="UP000215767"/>
    </source>
</evidence>
<feature type="transmembrane region" description="Helical" evidence="4">
    <location>
        <begin position="175"/>
        <end position="195"/>
    </location>
</feature>
<dbReference type="PANTHER" id="PTHR42910:SF1">
    <property type="entry name" value="MAJOR FACILITATOR SUPERFAMILY (MFS) PROFILE DOMAIN-CONTAINING PROTEIN"/>
    <property type="match status" value="1"/>
</dbReference>
<feature type="transmembrane region" description="Helical" evidence="4">
    <location>
        <begin position="231"/>
        <end position="249"/>
    </location>
</feature>
<evidence type="ECO:0000313" key="6">
    <source>
        <dbReference type="EMBL" id="OZI61931.1"/>
    </source>
</evidence>
<keyword evidence="1 4" id="KW-0812">Transmembrane</keyword>
<proteinExistence type="predicted"/>
<feature type="transmembrane region" description="Helical" evidence="4">
    <location>
        <begin position="145"/>
        <end position="163"/>
    </location>
</feature>
<dbReference type="InterPro" id="IPR036259">
    <property type="entry name" value="MFS_trans_sf"/>
</dbReference>
<dbReference type="Gene3D" id="1.20.1250.20">
    <property type="entry name" value="MFS general substrate transporter like domains"/>
    <property type="match status" value="1"/>
</dbReference>
<dbReference type="InterPro" id="IPR020846">
    <property type="entry name" value="MFS_dom"/>
</dbReference>
<dbReference type="PANTHER" id="PTHR42910">
    <property type="entry name" value="TRANSPORTER SCO4007-RELATED"/>
    <property type="match status" value="1"/>
</dbReference>
<feature type="domain" description="Major facilitator superfamily (MFS) profile" evidence="5">
    <location>
        <begin position="23"/>
        <end position="396"/>
    </location>
</feature>
<reference evidence="7" key="1">
    <citation type="submission" date="2017-05" db="EMBL/GenBank/DDBJ databases">
        <title>Complete and WGS of Bordetella genogroups.</title>
        <authorList>
            <person name="Spilker T."/>
            <person name="Lipuma J."/>
        </authorList>
    </citation>
    <scope>NUCLEOTIDE SEQUENCE [LARGE SCALE GENOMIC DNA]</scope>
    <source>
        <strain evidence="7">AU8856</strain>
    </source>
</reference>
<keyword evidence="2 4" id="KW-1133">Transmembrane helix</keyword>
<dbReference type="OrthoDB" id="9815356at2"/>
<keyword evidence="3 4" id="KW-0472">Membrane</keyword>
<feature type="transmembrane region" description="Helical" evidence="4">
    <location>
        <begin position="60"/>
        <end position="79"/>
    </location>
</feature>
<comment type="caution">
    <text evidence="6">The sequence shown here is derived from an EMBL/GenBank/DDBJ whole genome shotgun (WGS) entry which is preliminary data.</text>
</comment>
<dbReference type="CDD" id="cd17324">
    <property type="entry name" value="MFS_NepI_like"/>
    <property type="match status" value="1"/>
</dbReference>
<dbReference type="RefSeq" id="WP_094843317.1">
    <property type="nucleotide sequence ID" value="NZ_NEVS01000004.1"/>
</dbReference>
<evidence type="ECO:0000256" key="4">
    <source>
        <dbReference type="SAM" id="Phobius"/>
    </source>
</evidence>
<dbReference type="SUPFAM" id="SSF103473">
    <property type="entry name" value="MFS general substrate transporter"/>
    <property type="match status" value="1"/>
</dbReference>
<dbReference type="AlphaFoldDB" id="A0A261UJX1"/>
<dbReference type="PROSITE" id="PS50850">
    <property type="entry name" value="MFS"/>
    <property type="match status" value="1"/>
</dbReference>
<sequence>MTVERPSDVSPLPSTQPPLTRGLLFALAITAGAAVANLYYSQPMLALIADTFQAGEEIGLITMCTQLGYTIGLVLLVPLGDRLERRRLILSQCVLLIAAAAACAVAPSFGALIAASIMLGVGATITQLIIPFAADLAPDATRGQAVGVVFSGLLAGILLARTLSGAVGQLMGWRAMFWVAAGIALALGAMMFMLLPRVAPKSRLPYTQLLGSMVRLLFTHAPLRRACATQACLFGLFSAFWSVLALLLAQPPYGMGSAVAGAFGIVGLIGVGAASWGGKLADRYGARNGVGAGILACALSFVVFALAPSMTGLVVGVILLDLGVSLAQVSNQSLILGLDAQARSRINTVYVTSIFFGGAFGSGAASVAWHRGGWIAVSLLGLGLALLALGVHVHDRISTRRMGAPGRAAS</sequence>
<evidence type="ECO:0000256" key="3">
    <source>
        <dbReference type="ARBA" id="ARBA00023136"/>
    </source>
</evidence>
<evidence type="ECO:0000259" key="5">
    <source>
        <dbReference type="PROSITE" id="PS50850"/>
    </source>
</evidence>
<feature type="transmembrane region" description="Helical" evidence="4">
    <location>
        <begin position="374"/>
        <end position="393"/>
    </location>
</feature>
<keyword evidence="7" id="KW-1185">Reference proteome</keyword>
<protein>
    <recommendedName>
        <fullName evidence="5">Major facilitator superfamily (MFS) profile domain-containing protein</fullName>
    </recommendedName>
</protein>
<accession>A0A261UJX1</accession>
<name>A0A261UJX1_9BORD</name>
<dbReference type="Pfam" id="PF07690">
    <property type="entry name" value="MFS_1"/>
    <property type="match status" value="1"/>
</dbReference>
<feature type="transmembrane region" description="Helical" evidence="4">
    <location>
        <begin position="313"/>
        <end position="336"/>
    </location>
</feature>
<gene>
    <name evidence="6" type="ORF">CAL28_22090</name>
</gene>
<feature type="transmembrane region" description="Helical" evidence="4">
    <location>
        <begin position="255"/>
        <end position="277"/>
    </location>
</feature>
<feature type="transmembrane region" description="Helical" evidence="4">
    <location>
        <begin position="88"/>
        <end position="107"/>
    </location>
</feature>
<dbReference type="InterPro" id="IPR011701">
    <property type="entry name" value="MFS"/>
</dbReference>
<evidence type="ECO:0000256" key="2">
    <source>
        <dbReference type="ARBA" id="ARBA00022989"/>
    </source>
</evidence>
<feature type="transmembrane region" description="Helical" evidence="4">
    <location>
        <begin position="348"/>
        <end position="368"/>
    </location>
</feature>
<dbReference type="GO" id="GO:0022857">
    <property type="term" value="F:transmembrane transporter activity"/>
    <property type="evidence" value="ECO:0007669"/>
    <property type="project" value="InterPro"/>
</dbReference>
<evidence type="ECO:0000256" key="1">
    <source>
        <dbReference type="ARBA" id="ARBA00022692"/>
    </source>
</evidence>
<dbReference type="Proteomes" id="UP000215767">
    <property type="component" value="Unassembled WGS sequence"/>
</dbReference>
<feature type="transmembrane region" description="Helical" evidence="4">
    <location>
        <begin position="21"/>
        <end position="40"/>
    </location>
</feature>